<name>A0A2S8GPR9_9BACT</name>
<dbReference type="Proteomes" id="UP000237819">
    <property type="component" value="Unassembled WGS sequence"/>
</dbReference>
<reference evidence="1 2" key="1">
    <citation type="submission" date="2018-02" db="EMBL/GenBank/DDBJ databases">
        <title>Comparative genomes isolates from brazilian mangrove.</title>
        <authorList>
            <person name="Araujo J.E."/>
            <person name="Taketani R.G."/>
            <person name="Silva M.C.P."/>
            <person name="Loureco M.V."/>
            <person name="Andreote F.D."/>
        </authorList>
    </citation>
    <scope>NUCLEOTIDE SEQUENCE [LARGE SCALE GENOMIC DNA]</scope>
    <source>
        <strain evidence="1 2">Nap-Phe MGV</strain>
    </source>
</reference>
<comment type="caution">
    <text evidence="1">The sequence shown here is derived from an EMBL/GenBank/DDBJ whole genome shotgun (WGS) entry which is preliminary data.</text>
</comment>
<sequence>MLRSIISLIIPLIGAAWLLAEEPLPIGPKPETLRVLYAGDPDSERMVDFREFLEKHFAKVETTHYSQVSQEQAEKFDVVICDWSTALRRDKTGRVIRSDFNKPPEVPKLPENFDIPTVLIGGPGTAVANRFHLVLDGRSGGLENYAHDSDLEHPVFLGPLPVEINFEEHPKSIFYYPHRGTKSLGETMPMWKVHEKAYPDIDHGIASRRNNFLATPGAEVISGGLNGWNPRSVAIGRHGNFLQWGFAASPSDMTPTAQRVLVNCICYIRQFRGEPPQPVQLSATREDHLDWLYRMRQASDIYVDALVREIRELQRHPRYPEMPNGEMTDAEAKAYFRDAGQAFNRENILPRIPREVRQQTRDDIEAILQYYEDNLEYLYHDSTMGEPAVWRVDEEAKQLGIPNRSPLILWKCLEMLESDSDSTLAKHLLRRYTGRKFRDAETLRNWLEGNGKLVFEEGGHFFAWIEK</sequence>
<proteinExistence type="predicted"/>
<dbReference type="EMBL" id="PUHZ01000009">
    <property type="protein sequence ID" value="PQO46425.1"/>
    <property type="molecule type" value="Genomic_DNA"/>
</dbReference>
<dbReference type="AlphaFoldDB" id="A0A2S8GPR9"/>
<accession>A0A2S8GPR9</accession>
<gene>
    <name evidence="1" type="ORF">C5Y93_08050</name>
</gene>
<organism evidence="1 2">
    <name type="scientific">Blastopirellula marina</name>
    <dbReference type="NCBI Taxonomy" id="124"/>
    <lineage>
        <taxon>Bacteria</taxon>
        <taxon>Pseudomonadati</taxon>
        <taxon>Planctomycetota</taxon>
        <taxon>Planctomycetia</taxon>
        <taxon>Pirellulales</taxon>
        <taxon>Pirellulaceae</taxon>
        <taxon>Blastopirellula</taxon>
    </lineage>
</organism>
<protein>
    <submittedName>
        <fullName evidence="1">Uncharacterized protein</fullName>
    </submittedName>
</protein>
<dbReference type="OrthoDB" id="243450at2"/>
<dbReference type="RefSeq" id="WP_105334904.1">
    <property type="nucleotide sequence ID" value="NZ_PUHZ01000009.1"/>
</dbReference>
<evidence type="ECO:0000313" key="2">
    <source>
        <dbReference type="Proteomes" id="UP000237819"/>
    </source>
</evidence>
<evidence type="ECO:0000313" key="1">
    <source>
        <dbReference type="EMBL" id="PQO46425.1"/>
    </source>
</evidence>